<comment type="caution">
    <text evidence="3">The sequence shown here is derived from an EMBL/GenBank/DDBJ whole genome shotgun (WGS) entry which is preliminary data.</text>
</comment>
<dbReference type="EMBL" id="JAHRWL010000002">
    <property type="protein sequence ID" value="MBV2360921.1"/>
    <property type="molecule type" value="Genomic_DNA"/>
</dbReference>
<organism evidence="3 4">
    <name type="scientific">Thalassococcus arenae</name>
    <dbReference type="NCBI Taxonomy" id="2851652"/>
    <lineage>
        <taxon>Bacteria</taxon>
        <taxon>Pseudomonadati</taxon>
        <taxon>Pseudomonadota</taxon>
        <taxon>Alphaproteobacteria</taxon>
        <taxon>Rhodobacterales</taxon>
        <taxon>Roseobacteraceae</taxon>
        <taxon>Thalassococcus</taxon>
    </lineage>
</organism>
<dbReference type="PANTHER" id="PTHR40252">
    <property type="entry name" value="BLR0328 PROTEIN"/>
    <property type="match status" value="1"/>
</dbReference>
<gene>
    <name evidence="3" type="ORF">KUH32_14235</name>
</gene>
<dbReference type="SMART" id="SM00897">
    <property type="entry name" value="FIST"/>
    <property type="match status" value="1"/>
</dbReference>
<dbReference type="Pfam" id="PF10442">
    <property type="entry name" value="FIST_C"/>
    <property type="match status" value="1"/>
</dbReference>
<evidence type="ECO:0000259" key="2">
    <source>
        <dbReference type="SMART" id="SM01204"/>
    </source>
</evidence>
<dbReference type="SMART" id="SM01204">
    <property type="entry name" value="FIST_C"/>
    <property type="match status" value="1"/>
</dbReference>
<accession>A0ABS6NA68</accession>
<feature type="domain" description="FIST C-domain" evidence="2">
    <location>
        <begin position="223"/>
        <end position="352"/>
    </location>
</feature>
<proteinExistence type="predicted"/>
<feature type="domain" description="FIST" evidence="1">
    <location>
        <begin position="22"/>
        <end position="222"/>
    </location>
</feature>
<name>A0ABS6NA68_9RHOB</name>
<keyword evidence="4" id="KW-1185">Reference proteome</keyword>
<evidence type="ECO:0000313" key="4">
    <source>
        <dbReference type="Proteomes" id="UP001166293"/>
    </source>
</evidence>
<evidence type="ECO:0000259" key="1">
    <source>
        <dbReference type="SMART" id="SM00897"/>
    </source>
</evidence>
<dbReference type="Pfam" id="PF08495">
    <property type="entry name" value="FIST"/>
    <property type="match status" value="1"/>
</dbReference>
<evidence type="ECO:0000313" key="3">
    <source>
        <dbReference type="EMBL" id="MBV2360921.1"/>
    </source>
</evidence>
<protein>
    <submittedName>
        <fullName evidence="3">FIST C-terminal domain-containing protein</fullName>
    </submittedName>
</protein>
<reference evidence="3" key="1">
    <citation type="submission" date="2021-06" db="EMBL/GenBank/DDBJ databases">
        <title>Thalassococcus sp. CAU 1522 isolated from sea sand, Republic of Korea.</title>
        <authorList>
            <person name="Kim W."/>
        </authorList>
    </citation>
    <scope>NUCLEOTIDE SEQUENCE</scope>
    <source>
        <strain evidence="3">CAU 1522</strain>
    </source>
</reference>
<dbReference type="InterPro" id="IPR019494">
    <property type="entry name" value="FIST_C"/>
</dbReference>
<dbReference type="PANTHER" id="PTHR40252:SF2">
    <property type="entry name" value="BLR0328 PROTEIN"/>
    <property type="match status" value="1"/>
</dbReference>
<dbReference type="Proteomes" id="UP001166293">
    <property type="component" value="Unassembled WGS sequence"/>
</dbReference>
<dbReference type="InterPro" id="IPR013702">
    <property type="entry name" value="FIST_domain_N"/>
</dbReference>
<sequence length="373" mass="39975">MAEVACTAVDPLREIKAQLGAGPFALVCLFASPRTDFRALVQATAGGFGDADVLACTTAGELGRGGYADGLIIAVAFPADLYAVSTVPIDNLGALDAPVLMDMLIRKRMALTQRAADMPFEFGFLMVDGLSQREENLTEILASGLGPMPLFGGSAGDGADFSATWLAHNGRIRQNAASLALIRSRCPVRVFSLDHLRPTETRMVVTAADPDNRIVHEINAEPAALEYARLLGKDPEQLDPFTFAAHPVVVRLGDSHHVRSIRMVGPNNELYFFSAINEGMVLTLATHDDMVTDLDRGLTALAAAEQPEQILGCDCLLRRIEAEQTQKSRAVSDILVRHNVIGFSTYGEQIGALHVNQTLTGVAIYPPLQTAPG</sequence>